<reference evidence="12 13" key="1">
    <citation type="journal article" date="2016" name="Front. Microbiol.">
        <title>Comparative Genomic Analysis Reveals a Diverse Repertoire of Genes Involved in Prokaryote-Eukaryote Interactions within the Pseudovibrio Genus.</title>
        <authorList>
            <person name="Romano S."/>
            <person name="Fernandez-Guerra A."/>
            <person name="Reen F.J."/>
            <person name="Glockner F.O."/>
            <person name="Crowley S.P."/>
            <person name="O'Sullivan O."/>
            <person name="Cotter P.D."/>
            <person name="Adams C."/>
            <person name="Dobson A.D."/>
            <person name="O'Gara F."/>
        </authorList>
    </citation>
    <scope>NUCLEOTIDE SEQUENCE [LARGE SCALE GENOMIC DNA]</scope>
    <source>
        <strain evidence="12 13">Ad2</strain>
    </source>
</reference>
<dbReference type="PANTHER" id="PTHR45527:SF1">
    <property type="entry name" value="FATTY ACID SYNTHASE"/>
    <property type="match status" value="1"/>
</dbReference>
<evidence type="ECO:0000256" key="2">
    <source>
        <dbReference type="ARBA" id="ARBA00004924"/>
    </source>
</evidence>
<dbReference type="InterPro" id="IPR057737">
    <property type="entry name" value="Condensation_MtbB-like"/>
</dbReference>
<dbReference type="CDD" id="cd19531">
    <property type="entry name" value="LCL_NRPS-like"/>
    <property type="match status" value="2"/>
</dbReference>
<dbReference type="NCBIfam" id="NF003417">
    <property type="entry name" value="PRK04813.1"/>
    <property type="match status" value="3"/>
</dbReference>
<dbReference type="Pfam" id="PF00501">
    <property type="entry name" value="AMP-binding"/>
    <property type="match status" value="3"/>
</dbReference>
<dbReference type="FunFam" id="1.10.1200.10:FF:000005">
    <property type="entry name" value="Nonribosomal peptide synthetase 1"/>
    <property type="match status" value="1"/>
</dbReference>
<dbReference type="Gene3D" id="3.30.559.30">
    <property type="entry name" value="Nonribosomal peptide synthetase, condensation domain"/>
    <property type="match status" value="3"/>
</dbReference>
<dbReference type="EC" id="6.2.1.69" evidence="8"/>
<dbReference type="InterPro" id="IPR001242">
    <property type="entry name" value="Condensation_dom"/>
</dbReference>
<dbReference type="NCBIfam" id="TIGR03605">
    <property type="entry name" value="antibiot_sagB"/>
    <property type="match status" value="1"/>
</dbReference>
<dbReference type="FunFam" id="2.30.38.10:FF:000001">
    <property type="entry name" value="Non-ribosomal peptide synthetase PvdI"/>
    <property type="match status" value="1"/>
</dbReference>
<dbReference type="InterPro" id="IPR006162">
    <property type="entry name" value="Ppantetheine_attach_site"/>
</dbReference>
<keyword evidence="5" id="KW-0597">Phosphoprotein</keyword>
<dbReference type="Gene3D" id="3.30.559.10">
    <property type="entry name" value="Chloramphenicol acetyltransferase-like domain"/>
    <property type="match status" value="3"/>
</dbReference>
<dbReference type="FunFam" id="3.30.559.10:FF:000023">
    <property type="entry name" value="Non-ribosomal peptide synthetase"/>
    <property type="match status" value="1"/>
</dbReference>
<dbReference type="InterPro" id="IPR009081">
    <property type="entry name" value="PP-bd_ACP"/>
</dbReference>
<comment type="pathway">
    <text evidence="2">Siderophore biosynthesis.</text>
</comment>
<dbReference type="Proteomes" id="UP000076577">
    <property type="component" value="Unassembled WGS sequence"/>
</dbReference>
<dbReference type="Gene3D" id="3.30.300.30">
    <property type="match status" value="3"/>
</dbReference>
<feature type="region of interest" description="Disordered" evidence="10">
    <location>
        <begin position="3101"/>
        <end position="3127"/>
    </location>
</feature>
<dbReference type="Pfam" id="PF00668">
    <property type="entry name" value="Condensation"/>
    <property type="match status" value="3"/>
</dbReference>
<evidence type="ECO:0000256" key="4">
    <source>
        <dbReference type="ARBA" id="ARBA00022450"/>
    </source>
</evidence>
<sequence length="3466" mass="385129">MQDELNKRKRRSLTPEQLLKMRQRSALKAAPRDQSPLPLSFAQERLWFLSRMEGINSAYHLTLGLRLRGELNVTYLQSALDQLMDRHEGLRTVITDDNGELAQSFLPRACGFPLRLLKIDVDSDPETEIRRLAEEESTRSFDLLQGPLARCCLIRISETHHVLLLALHHIISDGWSNGLLLKELGESYSHLIEAETPIKRETPDLTYADYAVWQKQPDQLKKFEEQKAYWKGTLAGAPERLLLPTDRRRPAQQNYAGDLLPLELGPELSDKVRRLARNTSSTPYLVLMSAYAIVLSRLSGQEDLVIGTPSANRVRKELEEMVGLFVNTQAMRFDLSENPTVGQLLTQMRGIFLDSQDNQSLPFEQVVEALSPQRSLSYAPLFQVMFAWQNTEGGIPQFAGLELDTVQLPRTASQFDITLELVDDGSNIAGGLEYATALFDRQTIVRLAGYVLQAVKAICVDPGQAVAELPLMDAATHTATLKASHLVSTDVPATSAIHLPFEEAAAAHSDQVALISNETELSYAQLNSQANKLARYLRSNGVANQDRIAVCMRKSADAIIALLAILKTGAAYIPIDADYPPERINTLLQDCQPKAILIDMRGQEQLDQLAELSAQTVHVARKRVDWASLAAHNLDVEITPDQLAYIIYTSGSTGQPKGVMVDHRAIWTVRDAWSSLYDFKEPPCVLQMASLSFDVFTADLVRALTFGGRLVLVSQDELVDSAALLAKIEQHQITFGDFVPAVLDNLTAHLQTIRKHSTSLKTVVCGSDRWSSKGACEARKAFGSEVHIIHAYGLTETAIDCLALSLPEEISPNTTLSLGTALKNYQALLLDTSDQLIPEGVVGEICIAGSGLARGYWNAPELTKQKFTDVSFGDGLRIFKTGDLGRQLRDGSMEFLGRNDRQAKLRGFRVELGEVEAALESDERVTSAICVVRPHTSGEQLLAYVVLADNEGPEVPQALKASLNQKLPHFMVPTGITVIDNVPLTPNGKVDLKALPDFDLSTLSQTEFEPPRTGRETELCRIWCDVLGVANIGRNDNFFALGGHSLLAVRLAQRIRETLSVEVPATIVFTAPTLASLAEAIDSQTRTTKRQIEPADRTQNLPLSSSQQRLWYLAEMEGQSEAYHMPLVLELRGRLDVSALSQAVEKIVAQHEALRTCFSQKNGTAYQEIQPENVWRMSTATQVSAAEILQDHVARLISLPFDLEAGPLFRADLLRCDENHHVLVIVMHHSISDAWSMGIFSRELSVLYSALSQHQNTKLPDLQIQYADFAQWQSNELKNGSWDQQKHYWKSRLADAPVLLELPTDHPRPKRQSFKGTMVPLNLEPSLTQKVKELAASNRITLFTSLLGTWALTLAKLSGQKDVVVGSPVANRDHSQLDNMIGFFANTLALRVEANESLTLQDYLSQVQTTVLEAQQNQDLPFEQVIEHINPPRSLAHSPLFQVLFAWEGENNDRFELPGLSVDVLPHHHGGAKFDLLLSLQERDSQLKGAIEFASDLYEPETVARIAKYFEHVLTQMVADVGTEVRSISLLSEEEQTLALDAWQQPSVPYPEFECISRRIEEHAARAPTATALIFGQTKLSYDELNTCTNRFANALVQDGIRPRANIALCVDRSPEMVVALLGILKVGAVVVPLDPAYPEARHQAILQDVKPDLVITTDALKPKLPVEFASSTATLAELAQKGQNIPTENAGLTPAPLDPAYVLYTSGSTGKPKGVVQTHRTLRNLVNWQLKQGPVERAPSRVLQFASLNFDVAFQEIFCTLCQGASLVLLSDEQRKDIGNLAGFIKSNGVERAHLPFAVLQQMAGLFEAEQLPDGPACEVITAGEALLVNDSLRQLLKALGGRYFYNQYGPTETHVVTQHVLDCAHMEAWPASPPIGKPMDNTSVFLLDERMRPVPSGTIGELYVCGDNLALGYFGQEELTAERFVTHSFASQDAQRFYRTGDLAAYLPDGSLAFHGRADDQVKFRGFRIEPMEITNCILQMDDIVEAAVILDKEAGPEQARLVCYFVGARPADTLRAELKARLPDYMIPTDWVPLEELPITRNGKLDRRALPSPVRSGSADYEAPLPGLEAGIAQIWQAVLKVEQVGRTDNFFDLGGHSLLATRLIHTINKELLLGLSLSDLIENPRLADLAASANANIGKAEPSTLQIHADEANRYEPFPLTDIQQAYWVGRDDGLGLGGVSAHAYEEIEIPHLDLDRFNAALNRLILRHDMLRAVFASDGTQRILEDVPEYIIQTDDARGRSERVVERIISRNREAMSHQVLDAGTWPLFEFRAVQLDNEITRLHISMDALIVDAASSQIFSRELATFYEDPQAEFPRIEITFRDYVVQELAMRDDSRYAISLKYWQDRLSALAAAPELPLAKQPENISNPRFTRRQLVLEEAKWSTIKANARKYGVTPSGCLLTAFSQVLAKWSQSSRFTLSLPVFNRQPLHPHINGLIGDFTSIVLLEVGSDPAKSFSDNAKAVQRQLWKDMDHSEVSGVRVLRELTRLRGEQQTGMPIVFNSTLVEMIPDQEEITLSSALDAQNVHTITQTPQVWLDHTIMEIDGELHFNWDSIDELFPEGMMQDMFDAYCALLEELVTSGRWQQQVPQHFPVWNAERALSQHWPLMHELFEEQALKTPAAPAVICGDLVLSYKHVRQRARNLATLLQQKGLAKGDLVAIQMRTGWEQSVAALAILYAGGAYLPIDPDLPANRIEGILQRTRSRLVCVKTSQSDKRKGLPAFAQTVDVGSELNALSDEKLQVIDTQPDDLAYVIFTSGSTGEPKGVMIDHRGAVNTLLDINHRLNVQPEDRVFAISALGFDLSVYDIFGLLAAGGALVLPNEAEAKDPAHWLECLIRHKVTIWNSAPALLGVLTDYAESDHKGLGLHLRQVMLSGDWIPLSLPERLRALAPNAHVLSLGGATEASIWSICFPVQDIAPHWKSIPYGKALDNQQFYVLDDALASRPCWVTGELYIGGIGLAKGYWRDEEQTNHRFITHPKTGERLYRTGDLGRYMPDGNIEFLGRVDTQVKVQGFRIELGEIETVLNARKDVKASVFKMFGAAQGDKQLVGYVVPEKRGVNIDALLDHLRAHLPHYMVPSSLLEIERLPISANGKIDRKQLPEPGRETQAEPSLNPRGEQEEKIHEIVSQILKLDHVTPEDNLLQLGATSIDITRISNALSSTLSFRPPLAKFMGSPSLATLLAMYREQFGQVAEEGQPAATKSAIATLEDPLQRQSFKDRNVGLRKFDQQHGVHQLEHSGSPEFDEFDAYRSVRQFILDPVPKTRLEALLCALRRNQNQTAPKHLFASAGGLYPVQTYLYINPGRVLGLEGGAYYYDPEKHALISTANGKALSPDAYDYFVNRPIFEKAAFALFFIAERQAIEPLYGEMSEQFWLIETGAMAQLLTMRAHEAGLGLCGIGSIDETVLTELFRLGPTHKLIYSMIGGTPTTEQNRQHTIETFGTALASSMDEDEMEEFEI</sequence>
<dbReference type="InterPro" id="IPR000415">
    <property type="entry name" value="Nitroreductase-like"/>
</dbReference>
<dbReference type="Pfam" id="PF00881">
    <property type="entry name" value="Nitroreductase"/>
    <property type="match status" value="1"/>
</dbReference>
<proteinExistence type="inferred from homology"/>
<evidence type="ECO:0000256" key="5">
    <source>
        <dbReference type="ARBA" id="ARBA00022553"/>
    </source>
</evidence>
<dbReference type="STRING" id="989403.SAMN05421798_11642"/>
<keyword evidence="4" id="KW-0596">Phosphopantetheine</keyword>
<comment type="caution">
    <text evidence="12">The sequence shown here is derived from an EMBL/GenBank/DDBJ whole genome shotgun (WGS) entry which is preliminary data.</text>
</comment>
<dbReference type="CDD" id="cd05930">
    <property type="entry name" value="A_NRPS"/>
    <property type="match status" value="1"/>
</dbReference>
<keyword evidence="13" id="KW-1185">Reference proteome</keyword>
<dbReference type="Pfam" id="PF13193">
    <property type="entry name" value="AMP-binding_C"/>
    <property type="match status" value="2"/>
</dbReference>
<comment type="catalytic activity">
    <reaction evidence="7">
        <text>holo-[peptidyl-carrier protein] + L-cysteine + ATP = L-cysteinyl-[peptidyl-carrier protein] + AMP + diphosphate</text>
        <dbReference type="Rhea" id="RHEA:61680"/>
        <dbReference type="Rhea" id="RHEA-COMP:11480"/>
        <dbReference type="Rhea" id="RHEA-COMP:15906"/>
        <dbReference type="ChEBI" id="CHEBI:30616"/>
        <dbReference type="ChEBI" id="CHEBI:33019"/>
        <dbReference type="ChEBI" id="CHEBI:35235"/>
        <dbReference type="ChEBI" id="CHEBI:64479"/>
        <dbReference type="ChEBI" id="CHEBI:144926"/>
        <dbReference type="ChEBI" id="CHEBI:456215"/>
        <dbReference type="EC" id="6.2.1.69"/>
    </reaction>
    <physiologicalReaction direction="left-to-right" evidence="7">
        <dbReference type="Rhea" id="RHEA:61681"/>
    </physiologicalReaction>
</comment>
<keyword evidence="6" id="KW-0436">Ligase</keyword>
<dbReference type="Gene3D" id="3.40.109.10">
    <property type="entry name" value="NADH Oxidase"/>
    <property type="match status" value="1"/>
</dbReference>
<dbReference type="FunFam" id="3.40.50.12780:FF:000012">
    <property type="entry name" value="Non-ribosomal peptide synthetase"/>
    <property type="match status" value="1"/>
</dbReference>
<dbReference type="Gene3D" id="1.10.1200.10">
    <property type="entry name" value="ACP-like"/>
    <property type="match status" value="3"/>
</dbReference>
<dbReference type="SUPFAM" id="SSF47336">
    <property type="entry name" value="ACP-like"/>
    <property type="match status" value="3"/>
</dbReference>
<dbReference type="GO" id="GO:0031177">
    <property type="term" value="F:phosphopantetheine binding"/>
    <property type="evidence" value="ECO:0007669"/>
    <property type="project" value="InterPro"/>
</dbReference>
<dbReference type="InterPro" id="IPR020845">
    <property type="entry name" value="AMP-binding_CS"/>
</dbReference>
<dbReference type="SMART" id="SM00823">
    <property type="entry name" value="PKS_PP"/>
    <property type="match status" value="3"/>
</dbReference>
<dbReference type="InterPro" id="IPR000873">
    <property type="entry name" value="AMP-dep_synth/lig_dom"/>
</dbReference>
<dbReference type="FunFam" id="1.10.1200.10:FF:000016">
    <property type="entry name" value="Non-ribosomal peptide synthase"/>
    <property type="match status" value="1"/>
</dbReference>
<dbReference type="GO" id="GO:0043041">
    <property type="term" value="P:amino acid activation for nonribosomal peptide biosynthetic process"/>
    <property type="evidence" value="ECO:0007669"/>
    <property type="project" value="TreeGrafter"/>
</dbReference>
<dbReference type="FunFam" id="3.30.559.30:FF:000006">
    <property type="entry name" value="Yersiniabactin polyketide/non-ribosomal peptide synthetase"/>
    <property type="match status" value="1"/>
</dbReference>
<evidence type="ECO:0000256" key="9">
    <source>
        <dbReference type="ARBA" id="ARBA00079103"/>
    </source>
</evidence>
<dbReference type="Pfam" id="PF00550">
    <property type="entry name" value="PP-binding"/>
    <property type="match status" value="3"/>
</dbReference>
<feature type="compositionally biased region" description="Basic and acidic residues" evidence="10">
    <location>
        <begin position="3101"/>
        <end position="3115"/>
    </location>
</feature>
<dbReference type="SUPFAM" id="SSF52777">
    <property type="entry name" value="CoA-dependent acyltransferases"/>
    <property type="match status" value="6"/>
</dbReference>
<dbReference type="PROSITE" id="PS50075">
    <property type="entry name" value="CARRIER"/>
    <property type="match status" value="3"/>
</dbReference>
<evidence type="ECO:0000313" key="12">
    <source>
        <dbReference type="EMBL" id="KZL16803.1"/>
    </source>
</evidence>
<accession>A0A165WR37</accession>
<evidence type="ECO:0000256" key="3">
    <source>
        <dbReference type="ARBA" id="ARBA00006432"/>
    </source>
</evidence>
<dbReference type="InterPro" id="IPR020051">
    <property type="entry name" value="SagB-type_dehydrogenase"/>
</dbReference>
<evidence type="ECO:0000256" key="1">
    <source>
        <dbReference type="ARBA" id="ARBA00001957"/>
    </source>
</evidence>
<feature type="domain" description="Carrier" evidence="11">
    <location>
        <begin position="2066"/>
        <end position="2141"/>
    </location>
</feature>
<dbReference type="GO" id="GO:0016491">
    <property type="term" value="F:oxidoreductase activity"/>
    <property type="evidence" value="ECO:0007669"/>
    <property type="project" value="InterPro"/>
</dbReference>
<evidence type="ECO:0000259" key="11">
    <source>
        <dbReference type="PROSITE" id="PS50075"/>
    </source>
</evidence>
<evidence type="ECO:0000256" key="6">
    <source>
        <dbReference type="ARBA" id="ARBA00022598"/>
    </source>
</evidence>
<dbReference type="FunFam" id="3.40.50.980:FF:000001">
    <property type="entry name" value="Non-ribosomal peptide synthetase"/>
    <property type="match status" value="3"/>
</dbReference>
<dbReference type="InterPro" id="IPR042099">
    <property type="entry name" value="ANL_N_sf"/>
</dbReference>
<dbReference type="InterPro" id="IPR025110">
    <property type="entry name" value="AMP-bd_C"/>
</dbReference>
<dbReference type="EMBL" id="LMCB01000043">
    <property type="protein sequence ID" value="KZL16803.1"/>
    <property type="molecule type" value="Genomic_DNA"/>
</dbReference>
<dbReference type="GO" id="GO:0016874">
    <property type="term" value="F:ligase activity"/>
    <property type="evidence" value="ECO:0007669"/>
    <property type="project" value="UniProtKB-KW"/>
</dbReference>
<dbReference type="InterPro" id="IPR020806">
    <property type="entry name" value="PKS_PP-bd"/>
</dbReference>
<dbReference type="PROSITE" id="PS00455">
    <property type="entry name" value="AMP_BINDING"/>
    <property type="match status" value="3"/>
</dbReference>
<evidence type="ECO:0000256" key="8">
    <source>
        <dbReference type="ARBA" id="ARBA00066651"/>
    </source>
</evidence>
<dbReference type="InterPro" id="IPR045851">
    <property type="entry name" value="AMP-bd_C_sf"/>
</dbReference>
<dbReference type="NCBIfam" id="TIGR01733">
    <property type="entry name" value="AA-adenyl-dom"/>
    <property type="match status" value="3"/>
</dbReference>
<dbReference type="SUPFAM" id="SSF56801">
    <property type="entry name" value="Acetyl-CoA synthetase-like"/>
    <property type="match status" value="3"/>
</dbReference>
<dbReference type="Gene3D" id="2.30.38.10">
    <property type="entry name" value="Luciferase, Domain 3"/>
    <property type="match status" value="2"/>
</dbReference>
<dbReference type="InterPro" id="IPR029479">
    <property type="entry name" value="Nitroreductase"/>
</dbReference>
<evidence type="ECO:0000256" key="10">
    <source>
        <dbReference type="SAM" id="MobiDB-lite"/>
    </source>
</evidence>
<dbReference type="InterPro" id="IPR023213">
    <property type="entry name" value="CAT-like_dom_sf"/>
</dbReference>
<dbReference type="Gene3D" id="3.40.50.980">
    <property type="match status" value="4"/>
</dbReference>
<dbReference type="CDD" id="cd02142">
    <property type="entry name" value="McbC_SagB-like_oxidoreductase"/>
    <property type="match status" value="1"/>
</dbReference>
<protein>
    <recommendedName>
        <fullName evidence="9">L-cysteine--[L-cysteinyl-carrier protein] ligase</fullName>
        <ecNumber evidence="8">6.2.1.69</ecNumber>
    </recommendedName>
    <alternativeName>
        <fullName evidence="9">L-cysteine--[L-cysteinyl-carrier protein] ligase</fullName>
    </alternativeName>
</protein>
<name>A0A165WR37_9HYPH</name>
<dbReference type="GO" id="GO:0005829">
    <property type="term" value="C:cytosol"/>
    <property type="evidence" value="ECO:0007669"/>
    <property type="project" value="TreeGrafter"/>
</dbReference>
<dbReference type="CDD" id="cd12114">
    <property type="entry name" value="A_NRPS_TlmIV_like"/>
    <property type="match status" value="1"/>
</dbReference>
<evidence type="ECO:0000313" key="13">
    <source>
        <dbReference type="Proteomes" id="UP000076577"/>
    </source>
</evidence>
<dbReference type="PATRIC" id="fig|989403.3.peg.3515"/>
<dbReference type="InterPro" id="IPR036736">
    <property type="entry name" value="ACP-like_sf"/>
</dbReference>
<dbReference type="FunFam" id="3.30.300.30:FF:000010">
    <property type="entry name" value="Enterobactin synthetase component F"/>
    <property type="match status" value="1"/>
</dbReference>
<dbReference type="SUPFAM" id="SSF55469">
    <property type="entry name" value="FMN-dependent nitroreductase-like"/>
    <property type="match status" value="1"/>
</dbReference>
<evidence type="ECO:0000256" key="7">
    <source>
        <dbReference type="ARBA" id="ARBA00052643"/>
    </source>
</evidence>
<comment type="cofactor">
    <cofactor evidence="1">
        <name>pantetheine 4'-phosphate</name>
        <dbReference type="ChEBI" id="CHEBI:47942"/>
    </cofactor>
</comment>
<dbReference type="RefSeq" id="WP_068008162.1">
    <property type="nucleotide sequence ID" value="NZ_FOFM01000016.1"/>
</dbReference>
<dbReference type="OrthoDB" id="9770470at2"/>
<gene>
    <name evidence="12" type="primary">tycC_1</name>
    <name evidence="12" type="ORF">PsAD2_03275</name>
</gene>
<dbReference type="InterPro" id="IPR010071">
    <property type="entry name" value="AA_adenyl_dom"/>
</dbReference>
<comment type="similarity">
    <text evidence="3">Belongs to the ATP-dependent AMP-binding enzyme family.</text>
</comment>
<dbReference type="GO" id="GO:0044550">
    <property type="term" value="P:secondary metabolite biosynthetic process"/>
    <property type="evidence" value="ECO:0007669"/>
    <property type="project" value="UniProtKB-ARBA"/>
</dbReference>
<feature type="domain" description="Carrier" evidence="11">
    <location>
        <begin position="3121"/>
        <end position="3196"/>
    </location>
</feature>
<dbReference type="CDD" id="cd19535">
    <property type="entry name" value="Cyc_NRPS"/>
    <property type="match status" value="1"/>
</dbReference>
<dbReference type="PANTHER" id="PTHR45527">
    <property type="entry name" value="NONRIBOSOMAL PEPTIDE SYNTHETASE"/>
    <property type="match status" value="1"/>
</dbReference>
<dbReference type="Gene3D" id="3.40.50.12780">
    <property type="entry name" value="N-terminal domain of ligase-like"/>
    <property type="match status" value="1"/>
</dbReference>
<organism evidence="12 13">
    <name type="scientific">Pseudovibrio axinellae</name>
    <dbReference type="NCBI Taxonomy" id="989403"/>
    <lineage>
        <taxon>Bacteria</taxon>
        <taxon>Pseudomonadati</taxon>
        <taxon>Pseudomonadota</taxon>
        <taxon>Alphaproteobacteria</taxon>
        <taxon>Hyphomicrobiales</taxon>
        <taxon>Stappiaceae</taxon>
        <taxon>Pseudovibrio</taxon>
    </lineage>
</organism>
<dbReference type="GO" id="GO:0072330">
    <property type="term" value="P:monocarboxylic acid biosynthetic process"/>
    <property type="evidence" value="ECO:0007669"/>
    <property type="project" value="UniProtKB-ARBA"/>
</dbReference>
<dbReference type="PROSITE" id="PS00012">
    <property type="entry name" value="PHOSPHOPANTETHEINE"/>
    <property type="match status" value="2"/>
</dbReference>
<feature type="domain" description="Carrier" evidence="11">
    <location>
        <begin position="1010"/>
        <end position="1085"/>
    </location>
</feature>